<evidence type="ECO:0000313" key="2">
    <source>
        <dbReference type="EMBL" id="KAF9441787.1"/>
    </source>
</evidence>
<sequence>RFVLADTKKLHQKIGQMSDRIQQLEDAVAILQSTLSNEPHPLLTRDLLRI</sequence>
<evidence type="ECO:0000313" key="3">
    <source>
        <dbReference type="Proteomes" id="UP000807342"/>
    </source>
</evidence>
<organism evidence="2 3">
    <name type="scientific">Macrolepiota fuliginosa MF-IS2</name>
    <dbReference type="NCBI Taxonomy" id="1400762"/>
    <lineage>
        <taxon>Eukaryota</taxon>
        <taxon>Fungi</taxon>
        <taxon>Dikarya</taxon>
        <taxon>Basidiomycota</taxon>
        <taxon>Agaricomycotina</taxon>
        <taxon>Agaricomycetes</taxon>
        <taxon>Agaricomycetidae</taxon>
        <taxon>Agaricales</taxon>
        <taxon>Agaricineae</taxon>
        <taxon>Agaricaceae</taxon>
        <taxon>Macrolepiota</taxon>
    </lineage>
</organism>
<dbReference type="AlphaFoldDB" id="A0A9P6BWD8"/>
<dbReference type="Proteomes" id="UP000807342">
    <property type="component" value="Unassembled WGS sequence"/>
</dbReference>
<dbReference type="OrthoDB" id="424974at2759"/>
<reference evidence="2" key="1">
    <citation type="submission" date="2020-11" db="EMBL/GenBank/DDBJ databases">
        <authorList>
            <consortium name="DOE Joint Genome Institute"/>
            <person name="Ahrendt S."/>
            <person name="Riley R."/>
            <person name="Andreopoulos W."/>
            <person name="Labutti K."/>
            <person name="Pangilinan J."/>
            <person name="Ruiz-Duenas F.J."/>
            <person name="Barrasa J.M."/>
            <person name="Sanchez-Garcia M."/>
            <person name="Camarero S."/>
            <person name="Miyauchi S."/>
            <person name="Serrano A."/>
            <person name="Linde D."/>
            <person name="Babiker R."/>
            <person name="Drula E."/>
            <person name="Ayuso-Fernandez I."/>
            <person name="Pacheco R."/>
            <person name="Padilla G."/>
            <person name="Ferreira P."/>
            <person name="Barriuso J."/>
            <person name="Kellner H."/>
            <person name="Castanera R."/>
            <person name="Alfaro M."/>
            <person name="Ramirez L."/>
            <person name="Pisabarro A.G."/>
            <person name="Kuo A."/>
            <person name="Tritt A."/>
            <person name="Lipzen A."/>
            <person name="He G."/>
            <person name="Yan M."/>
            <person name="Ng V."/>
            <person name="Cullen D."/>
            <person name="Martin F."/>
            <person name="Rosso M.-N."/>
            <person name="Henrissat B."/>
            <person name="Hibbett D."/>
            <person name="Martinez A.T."/>
            <person name="Grigoriev I.V."/>
        </authorList>
    </citation>
    <scope>NUCLEOTIDE SEQUENCE</scope>
    <source>
        <strain evidence="2">MF-IS2</strain>
    </source>
</reference>
<dbReference type="EMBL" id="MU151787">
    <property type="protein sequence ID" value="KAF9441787.1"/>
    <property type="molecule type" value="Genomic_DNA"/>
</dbReference>
<feature type="non-terminal residue" evidence="2">
    <location>
        <position position="50"/>
    </location>
</feature>
<comment type="caution">
    <text evidence="2">The sequence shown here is derived from an EMBL/GenBank/DDBJ whole genome shotgun (WGS) entry which is preliminary data.</text>
</comment>
<evidence type="ECO:0000256" key="1">
    <source>
        <dbReference type="SAM" id="Coils"/>
    </source>
</evidence>
<name>A0A9P6BWD8_9AGAR</name>
<gene>
    <name evidence="2" type="ORF">P691DRAFT_622467</name>
</gene>
<accession>A0A9P6BWD8</accession>
<keyword evidence="3" id="KW-1185">Reference proteome</keyword>
<feature type="coiled-coil region" evidence="1">
    <location>
        <begin position="7"/>
        <end position="34"/>
    </location>
</feature>
<protein>
    <submittedName>
        <fullName evidence="2">Uncharacterized protein</fullName>
    </submittedName>
</protein>
<keyword evidence="1" id="KW-0175">Coiled coil</keyword>
<feature type="non-terminal residue" evidence="2">
    <location>
        <position position="1"/>
    </location>
</feature>
<proteinExistence type="predicted"/>